<comment type="caution">
    <text evidence="1">The sequence shown here is derived from an EMBL/GenBank/DDBJ whole genome shotgun (WGS) entry which is preliminary data.</text>
</comment>
<reference evidence="1 2" key="1">
    <citation type="journal article" date="2021" name="Microorganisms">
        <title>Genome Evolution of Filamentous Cyanobacterium Nostoc Species: From Facultative Symbiosis to Free Living.</title>
        <authorList>
            <person name="Huo D."/>
            <person name="Li H."/>
            <person name="Cai F."/>
            <person name="Guo X."/>
            <person name="Qiao Z."/>
            <person name="Wang W."/>
            <person name="Yu G."/>
            <person name="Li R."/>
        </authorList>
    </citation>
    <scope>NUCLEOTIDE SEQUENCE [LARGE SCALE GENOMIC DNA]</scope>
    <source>
        <strain evidence="1 2">CHAB 5714</strain>
    </source>
</reference>
<proteinExistence type="predicted"/>
<feature type="non-terminal residue" evidence="1">
    <location>
        <position position="1"/>
    </location>
</feature>
<sequence>NSGGIEINARTVEVTDGGYLEANTIGKGNSGTIRVNATDKVVFSGAPLGFRSSALSQVGENAVGNSGGIEINARTVEVTDGGYLEANTIGKGNSGTIRVTATDKVVFDGQSSLGFLSSAFSQVEKGAVGNSGGIEIDAGSVAITKGAQLSASTSGQGDAGKISITARDQVLVDGKSILSQVEKGAVGNSGGIEIDAGSVAITKGAQLSASTSGQGDAGKISIIGTDKVIFDGESGGNRTAAFSQVFDGANGNSGGIVINTPILEVTKGALLDASTKSSGNAGPISITATDKVLFDGQSSKGDRTAAFSQVFDGANGKSGDIEIRTPILEVTNGALLDASTKSSGNAGTISITANDKVIFDGESRQGEGSAATSLVTETATGKSGGIEINAPILRVTNGAELNTSTLGKGNSGSIRVTATDNVVVDGTSRDRSLVSAIASEVGTGATGASEGITINAPRLQVSNAAIVSANTNGDGNAGNIDVTSDTIDLSSAGKIRTNTSASSKAGNITLNVPNSLTLSDFGTAVLAETENTSTSDGGNIFVIGSPKNVLIQNGAELSVNSRGSGIGGDISLQANSLTLEQGTISAETAKETGGNISLEVADLLLMQDDSKITTNAGIESQPGAIGNGGNIKIDTQFLVAPPSEPKGSDITANATYGDGGRVDITATAIFGIEFQDKPRDFFNEITASSEFGGNPGVVNINQEIDSRQNLVELPANVVDPNDQIAQNPCSKGVASEFTITGRGGLPPSPNEDLSQEATQVALVEPVSIVSNVKPPQKTSSSESSKSQIPSPIVPVKGWVFNNKGEVVLTAYNPNVTGTHRLPKNLSSCPAR</sequence>
<dbReference type="InterPro" id="IPR012334">
    <property type="entry name" value="Pectin_lyas_fold"/>
</dbReference>
<dbReference type="Gene3D" id="2.160.20.10">
    <property type="entry name" value="Single-stranded right-handed beta-helix, Pectin lyase-like"/>
    <property type="match status" value="2"/>
</dbReference>
<dbReference type="SUPFAM" id="SSF51126">
    <property type="entry name" value="Pectin lyase-like"/>
    <property type="match status" value="4"/>
</dbReference>
<dbReference type="EMBL" id="JAIVFQ010000097">
    <property type="protein sequence ID" value="MCC5603886.1"/>
    <property type="molecule type" value="Genomic_DNA"/>
</dbReference>
<keyword evidence="2" id="KW-1185">Reference proteome</keyword>
<dbReference type="Proteomes" id="UP001199525">
    <property type="component" value="Unassembled WGS sequence"/>
</dbReference>
<organism evidence="1 2">
    <name type="scientific">Nostoc favosum CHAB5714</name>
    <dbReference type="NCBI Taxonomy" id="2780399"/>
    <lineage>
        <taxon>Bacteria</taxon>
        <taxon>Bacillati</taxon>
        <taxon>Cyanobacteriota</taxon>
        <taxon>Cyanophyceae</taxon>
        <taxon>Nostocales</taxon>
        <taxon>Nostocaceae</taxon>
        <taxon>Nostoc</taxon>
        <taxon>Nostoc favosum</taxon>
    </lineage>
</organism>
<evidence type="ECO:0000313" key="2">
    <source>
        <dbReference type="Proteomes" id="UP001199525"/>
    </source>
</evidence>
<dbReference type="RefSeq" id="WP_229489686.1">
    <property type="nucleotide sequence ID" value="NZ_JAIVFQ010000097.1"/>
</dbReference>
<evidence type="ECO:0000313" key="1">
    <source>
        <dbReference type="EMBL" id="MCC5603886.1"/>
    </source>
</evidence>
<gene>
    <name evidence="1" type="ORF">LC586_33130</name>
</gene>
<accession>A0ABS8IJ95</accession>
<protein>
    <submittedName>
        <fullName evidence="1">S-layer family protein</fullName>
    </submittedName>
</protein>
<name>A0ABS8IJ95_9NOSO</name>
<dbReference type="InterPro" id="IPR011050">
    <property type="entry name" value="Pectin_lyase_fold/virulence"/>
</dbReference>